<dbReference type="OrthoDB" id="7554836at2759"/>
<dbReference type="Proteomes" id="UP000036403">
    <property type="component" value="Unassembled WGS sequence"/>
</dbReference>
<proteinExistence type="predicted"/>
<evidence type="ECO:0000313" key="2">
    <source>
        <dbReference type="EMBL" id="KMQ89270.1"/>
    </source>
</evidence>
<evidence type="ECO:0000259" key="1">
    <source>
        <dbReference type="Pfam" id="PF20700"/>
    </source>
</evidence>
<feature type="domain" description="Mutator-like transposase" evidence="1">
    <location>
        <begin position="228"/>
        <end position="347"/>
    </location>
</feature>
<dbReference type="InterPro" id="IPR005312">
    <property type="entry name" value="DUF1759"/>
</dbReference>
<protein>
    <recommendedName>
        <fullName evidence="1">Mutator-like transposase domain-containing protein</fullName>
    </recommendedName>
</protein>
<name>A0A0J7N9C3_LASNI</name>
<accession>A0A0J7N9C3</accession>
<dbReference type="EMBL" id="LBMM01007956">
    <property type="protein sequence ID" value="KMQ89270.1"/>
    <property type="molecule type" value="Genomic_DNA"/>
</dbReference>
<dbReference type="InterPro" id="IPR049012">
    <property type="entry name" value="Mutator_transp_dom"/>
</dbReference>
<comment type="caution">
    <text evidence="2">The sequence shown here is derived from an EMBL/GenBank/DDBJ whole genome shotgun (WGS) entry which is preliminary data.</text>
</comment>
<sequence length="350" mass="40055">MSTLEELLSLQDQLINSVAHTLPNFKKLGLAKMTLATTRQRLKTLNDTFQKAQEQESKINLLADDKIRASQAYFKDESFLACEDYYNEAADFMAEILATYEPTDHNSSGTVNRLSDSFQSSSSHLPTIDLPTFDGSFDKWESFRDKFKSMIHDDPQLSDIKRLHYLCSCLKGDASNALHDINLTETMQCLESTSNTGTCYVDKCEDNNFVIDNSPLDPNRIQECMLEGRRIVDISFMWNEIHRVFDNHMKGIECQFKDWKLVGSRKHGLLAKLFFKCQMCNHEARIWSEPIEPKKLDVNKAAVLTTVTAGIGYAQLEEICAGLNIPCMSERTYIENRENIVDDFQKPWKA</sequence>
<organism evidence="2 3">
    <name type="scientific">Lasius niger</name>
    <name type="common">Black garden ant</name>
    <dbReference type="NCBI Taxonomy" id="67767"/>
    <lineage>
        <taxon>Eukaryota</taxon>
        <taxon>Metazoa</taxon>
        <taxon>Ecdysozoa</taxon>
        <taxon>Arthropoda</taxon>
        <taxon>Hexapoda</taxon>
        <taxon>Insecta</taxon>
        <taxon>Pterygota</taxon>
        <taxon>Neoptera</taxon>
        <taxon>Endopterygota</taxon>
        <taxon>Hymenoptera</taxon>
        <taxon>Apocrita</taxon>
        <taxon>Aculeata</taxon>
        <taxon>Formicoidea</taxon>
        <taxon>Formicidae</taxon>
        <taxon>Formicinae</taxon>
        <taxon>Lasius</taxon>
        <taxon>Lasius</taxon>
    </lineage>
</organism>
<dbReference type="Pfam" id="PF20700">
    <property type="entry name" value="Mutator"/>
    <property type="match status" value="1"/>
</dbReference>
<dbReference type="PaxDb" id="67767-A0A0J7N9C3"/>
<dbReference type="PANTHER" id="PTHR22954">
    <property type="entry name" value="RETROVIRAL PROTEASE-RELATED"/>
    <property type="match status" value="1"/>
</dbReference>
<evidence type="ECO:0000313" key="3">
    <source>
        <dbReference type="Proteomes" id="UP000036403"/>
    </source>
</evidence>
<dbReference type="PANTHER" id="PTHR22954:SF3">
    <property type="entry name" value="PROTEIN CBG08539"/>
    <property type="match status" value="1"/>
</dbReference>
<keyword evidence="3" id="KW-1185">Reference proteome</keyword>
<reference evidence="2 3" key="1">
    <citation type="submission" date="2015-04" db="EMBL/GenBank/DDBJ databases">
        <title>Lasius niger genome sequencing.</title>
        <authorList>
            <person name="Konorov E.A."/>
            <person name="Nikitin M.A."/>
            <person name="Kirill M.V."/>
            <person name="Chang P."/>
        </authorList>
    </citation>
    <scope>NUCLEOTIDE SEQUENCE [LARGE SCALE GENOMIC DNA]</scope>
    <source>
        <tissue evidence="2">Whole</tissue>
    </source>
</reference>
<dbReference type="AlphaFoldDB" id="A0A0J7N9C3"/>
<gene>
    <name evidence="2" type="ORF">RF55_11115</name>
</gene>
<dbReference type="Pfam" id="PF03564">
    <property type="entry name" value="DUF1759"/>
    <property type="match status" value="1"/>
</dbReference>